<organism evidence="6">
    <name type="scientific">mine drainage metagenome</name>
    <dbReference type="NCBI Taxonomy" id="410659"/>
    <lineage>
        <taxon>unclassified sequences</taxon>
        <taxon>metagenomes</taxon>
        <taxon>ecological metagenomes</taxon>
    </lineage>
</organism>
<name>A0A1J5SAT5_9ZZZZ</name>
<dbReference type="EC" id="3.4.-.-" evidence="6"/>
<evidence type="ECO:0000256" key="2">
    <source>
        <dbReference type="ARBA" id="ARBA00022670"/>
    </source>
</evidence>
<dbReference type="PROSITE" id="PS51935">
    <property type="entry name" value="NLPC_P60"/>
    <property type="match status" value="1"/>
</dbReference>
<dbReference type="PANTHER" id="PTHR47053">
    <property type="entry name" value="MUREIN DD-ENDOPEPTIDASE MEPH-RELATED"/>
    <property type="match status" value="1"/>
</dbReference>
<reference evidence="6" key="1">
    <citation type="submission" date="2016-10" db="EMBL/GenBank/DDBJ databases">
        <title>Sequence of Gallionella enrichment culture.</title>
        <authorList>
            <person name="Poehlein A."/>
            <person name="Muehling M."/>
            <person name="Daniel R."/>
        </authorList>
    </citation>
    <scope>NUCLEOTIDE SEQUENCE</scope>
</reference>
<dbReference type="InterPro" id="IPR000064">
    <property type="entry name" value="NLP_P60_dom"/>
</dbReference>
<evidence type="ECO:0000256" key="4">
    <source>
        <dbReference type="ARBA" id="ARBA00022807"/>
    </source>
</evidence>
<protein>
    <submittedName>
        <fullName evidence="6">Gamma-D-glutamyl-L-lysine endopeptidase</fullName>
        <ecNumber evidence="6">3.4.-.-</ecNumber>
    </submittedName>
</protein>
<keyword evidence="3 6" id="KW-0378">Hydrolase</keyword>
<dbReference type="EMBL" id="MLJW01000087">
    <property type="protein sequence ID" value="OIR01160.1"/>
    <property type="molecule type" value="Genomic_DNA"/>
</dbReference>
<dbReference type="SUPFAM" id="SSF54001">
    <property type="entry name" value="Cysteine proteinases"/>
    <property type="match status" value="1"/>
</dbReference>
<evidence type="ECO:0000313" key="6">
    <source>
        <dbReference type="EMBL" id="OIR01160.1"/>
    </source>
</evidence>
<accession>A0A1J5SAT5</accession>
<dbReference type="Pfam" id="PF00877">
    <property type="entry name" value="NLPC_P60"/>
    <property type="match status" value="1"/>
</dbReference>
<dbReference type="PANTHER" id="PTHR47053:SF1">
    <property type="entry name" value="MUREIN DD-ENDOPEPTIDASE MEPH-RELATED"/>
    <property type="match status" value="1"/>
</dbReference>
<feature type="domain" description="NlpC/P60" evidence="5">
    <location>
        <begin position="101"/>
        <end position="230"/>
    </location>
</feature>
<dbReference type="GO" id="GO:0006508">
    <property type="term" value="P:proteolysis"/>
    <property type="evidence" value="ECO:0007669"/>
    <property type="project" value="UniProtKB-KW"/>
</dbReference>
<dbReference type="Gene3D" id="3.90.1720.10">
    <property type="entry name" value="endopeptidase domain like (from Nostoc punctiforme)"/>
    <property type="match status" value="1"/>
</dbReference>
<sequence>MVSELLLGEYAEVVESTKDFIRIKCLYDGYEGWCQRVQLTEVNNIHSTNLFLHKAIGIAKLNGRDCHISLGTPLYSTNEIISFGKFAVQYPSRYTCDATNNEFNSENIQHIAEQFLNAPYLWGGKSVFGIDCSGFTQQVFKLFDIKLPRDAYQQAEMGDIIGFLQETKCGDLAFFDNEEGKITHVGILINSETIIHASGKVRIDKIDNAGIISSDTGERTHRLRIIKRYK</sequence>
<comment type="caution">
    <text evidence="6">The sequence shown here is derived from an EMBL/GenBank/DDBJ whole genome shotgun (WGS) entry which is preliminary data.</text>
</comment>
<dbReference type="InterPro" id="IPR038765">
    <property type="entry name" value="Papain-like_cys_pep_sf"/>
</dbReference>
<dbReference type="GO" id="GO:0008234">
    <property type="term" value="F:cysteine-type peptidase activity"/>
    <property type="evidence" value="ECO:0007669"/>
    <property type="project" value="UniProtKB-KW"/>
</dbReference>
<evidence type="ECO:0000259" key="5">
    <source>
        <dbReference type="PROSITE" id="PS51935"/>
    </source>
</evidence>
<keyword evidence="4" id="KW-0788">Thiol protease</keyword>
<dbReference type="AlphaFoldDB" id="A0A1J5SAT5"/>
<comment type="similarity">
    <text evidence="1">Belongs to the peptidase C40 family.</text>
</comment>
<evidence type="ECO:0000256" key="1">
    <source>
        <dbReference type="ARBA" id="ARBA00007074"/>
    </source>
</evidence>
<dbReference type="InterPro" id="IPR051202">
    <property type="entry name" value="Peptidase_C40"/>
</dbReference>
<gene>
    <name evidence="6" type="primary">ykfC</name>
    <name evidence="6" type="ORF">GALL_167930</name>
</gene>
<proteinExistence type="inferred from homology"/>
<evidence type="ECO:0000256" key="3">
    <source>
        <dbReference type="ARBA" id="ARBA00022801"/>
    </source>
</evidence>
<keyword evidence="2" id="KW-0645">Protease</keyword>